<feature type="compositionally biased region" description="Basic and acidic residues" evidence="1">
    <location>
        <begin position="57"/>
        <end position="73"/>
    </location>
</feature>
<feature type="compositionally biased region" description="Low complexity" evidence="1">
    <location>
        <begin position="128"/>
        <end position="141"/>
    </location>
</feature>
<organism evidence="2 3">
    <name type="scientific">Corynebacterium diphtheriae</name>
    <dbReference type="NCBI Taxonomy" id="1717"/>
    <lineage>
        <taxon>Bacteria</taxon>
        <taxon>Bacillati</taxon>
        <taxon>Actinomycetota</taxon>
        <taxon>Actinomycetes</taxon>
        <taxon>Mycobacteriales</taxon>
        <taxon>Corynebacteriaceae</taxon>
        <taxon>Corynebacterium</taxon>
    </lineage>
</organism>
<feature type="compositionally biased region" description="Basic and acidic residues" evidence="1">
    <location>
        <begin position="190"/>
        <end position="207"/>
    </location>
</feature>
<dbReference type="Proteomes" id="UP000480222">
    <property type="component" value="Unassembled WGS sequence"/>
</dbReference>
<name>A0A811G8Z3_CORDP</name>
<feature type="region of interest" description="Disordered" evidence="1">
    <location>
        <begin position="128"/>
        <end position="212"/>
    </location>
</feature>
<evidence type="ECO:0000313" key="2">
    <source>
        <dbReference type="EMBL" id="CAB0617564.1"/>
    </source>
</evidence>
<feature type="region of interest" description="Disordered" evidence="1">
    <location>
        <begin position="16"/>
        <end position="87"/>
    </location>
</feature>
<evidence type="ECO:0000256" key="1">
    <source>
        <dbReference type="SAM" id="MobiDB-lite"/>
    </source>
</evidence>
<accession>A0A811G8Z3</accession>
<dbReference type="EMBL" id="CADDAV010000026">
    <property type="protein sequence ID" value="CAB0617564.1"/>
    <property type="molecule type" value="Genomic_DNA"/>
</dbReference>
<protein>
    <submittedName>
        <fullName evidence="2">Uncharacterized protein</fullName>
    </submittedName>
</protein>
<gene>
    <name evidence="2" type="ORF">CIP107547_02087</name>
</gene>
<dbReference type="AlphaFoldDB" id="A0A811G8Z3"/>
<dbReference type="KEGG" id="cdip:ERS451417_01912"/>
<feature type="compositionally biased region" description="Basic and acidic residues" evidence="1">
    <location>
        <begin position="158"/>
        <end position="171"/>
    </location>
</feature>
<sequence>MPVRKPREALAAQGMSLLKAEGAAADEDEDTQADQNDREQHMLPAFENLRDGWTGGHELRQQDQARHQDQKDDAVDDNGSGIHVEKNRDIDADIVATVGKGHPGDDQGAYVLSADFRVIVVVIVSLPGLPGRPQPQGQGDQPEVRDRLGGQEGIRPQGDQDRGCEDARETKVLPGQDPKCGPCLAGPTGEEQREHDDVVDIGGDKQTNRPQETSYHLPVPLSGGAPGHVTCRVNTWGILVGSQSGIQQ</sequence>
<reference evidence="2 3" key="1">
    <citation type="submission" date="2020-02" db="EMBL/GenBank/DDBJ databases">
        <authorList>
            <person name="Brisse S."/>
        </authorList>
    </citation>
    <scope>NUCLEOTIDE SEQUENCE [LARGE SCALE GENOMIC DNA]</scope>
    <source>
        <strain evidence="2">CIP107547</strain>
    </source>
</reference>
<proteinExistence type="predicted"/>
<evidence type="ECO:0000313" key="3">
    <source>
        <dbReference type="Proteomes" id="UP000480222"/>
    </source>
</evidence>
<comment type="caution">
    <text evidence="2">The sequence shown here is derived from an EMBL/GenBank/DDBJ whole genome shotgun (WGS) entry which is preliminary data.</text>
</comment>